<dbReference type="Gene3D" id="3.10.20.90">
    <property type="entry name" value="Phosphatidylinositol 3-kinase Catalytic Subunit, Chain A, domain 1"/>
    <property type="match status" value="1"/>
</dbReference>
<dbReference type="AlphaFoldDB" id="W4G3I2"/>
<dbReference type="RefSeq" id="XP_009836782.1">
    <property type="nucleotide sequence ID" value="XM_009838480.1"/>
</dbReference>
<keyword evidence="6" id="KW-0788">Thiol protease</keyword>
<evidence type="ECO:0000256" key="3">
    <source>
        <dbReference type="ARBA" id="ARBA00022670"/>
    </source>
</evidence>
<dbReference type="GO" id="GO:0006508">
    <property type="term" value="P:proteolysis"/>
    <property type="evidence" value="ECO:0007669"/>
    <property type="project" value="UniProtKB-KW"/>
</dbReference>
<feature type="region of interest" description="Disordered" evidence="7">
    <location>
        <begin position="351"/>
        <end position="373"/>
    </location>
</feature>
<dbReference type="CDD" id="cd17059">
    <property type="entry name" value="Ubl_OTU1"/>
    <property type="match status" value="1"/>
</dbReference>
<dbReference type="GO" id="GO:0004843">
    <property type="term" value="F:cysteine-type deubiquitinase activity"/>
    <property type="evidence" value="ECO:0007669"/>
    <property type="project" value="UniProtKB-EC"/>
</dbReference>
<dbReference type="EC" id="3.4.19.12" evidence="2"/>
<organism evidence="9">
    <name type="scientific">Aphanomyces astaci</name>
    <name type="common">Crayfish plague agent</name>
    <dbReference type="NCBI Taxonomy" id="112090"/>
    <lineage>
        <taxon>Eukaryota</taxon>
        <taxon>Sar</taxon>
        <taxon>Stramenopiles</taxon>
        <taxon>Oomycota</taxon>
        <taxon>Saprolegniomycetes</taxon>
        <taxon>Saprolegniales</taxon>
        <taxon>Verrucalvaceae</taxon>
        <taxon>Aphanomyces</taxon>
    </lineage>
</organism>
<dbReference type="GeneID" id="20813506"/>
<accession>W4G3I2</accession>
<dbReference type="EMBL" id="KI913147">
    <property type="protein sequence ID" value="ETV73846.1"/>
    <property type="molecule type" value="Genomic_DNA"/>
</dbReference>
<evidence type="ECO:0000256" key="5">
    <source>
        <dbReference type="ARBA" id="ARBA00022801"/>
    </source>
</evidence>
<evidence type="ECO:0000313" key="9">
    <source>
        <dbReference type="EMBL" id="ETV73846.1"/>
    </source>
</evidence>
<sequence>MYRIRVRSKGGASVLEIDPSCTFLEFQQKALAAASLPGPPSAFAYRGGFPPKEIDASPDEPVRSVFQSSDTVVLEPVVTSTATTTRVPRQLKGTKKFAGVGVKLGAAGSSGDAPTTPQPSVDVVAAAAAPGEPSSRSNAKKAIIKVVPNRKRFHGAGISLNQAAQAPLIHPPPPASTTKRPRTTAIHLDSKADVESKLVMAVSGGSGSQSTTDKFLRKATRRAVAHQYDMTLANARLKAAWSTKFTVQVLAHGRMKVRFLAGVRAWREEEVDCLQPTELRTALKYVALAGGGNKEMLKPFNMAQVSPRVFWSLARLYDGDVGRGLQTLLPEEDWSFLDTRTRMLSAKALEAQATNGGRWRRHEEGPPPRTEPAVAAVSIDLTSDSPDEDNTDILDHRSMRNAAAKAAMARLREATTAMNRQDLSPTISIQSTLSPHTSTTALPILFEAPATAINDKFEEAAASVTVLCDACGKARIVLAADAANNGLLDSIDEQSTTWTCAQLRDQSSGGCAKPDDEVLGVVQGDMEVAQSLDAVGMKSRKALANADADALFSTWRRTCPRHVTTLDALELIVQEAQRYELDECMQQHVLQDAPDGVLAALEAAKLATPHDLARTPADLIVRELEMFHVAEAMVATWQALANDAMEMSRWMEDWRSV</sequence>
<keyword evidence="5" id="KW-0378">Hydrolase</keyword>
<reference evidence="9" key="1">
    <citation type="submission" date="2013-12" db="EMBL/GenBank/DDBJ databases">
        <title>The Genome Sequence of Aphanomyces astaci APO3.</title>
        <authorList>
            <consortium name="The Broad Institute Genomics Platform"/>
            <person name="Russ C."/>
            <person name="Tyler B."/>
            <person name="van West P."/>
            <person name="Dieguez-Uribeondo J."/>
            <person name="Young S.K."/>
            <person name="Zeng Q."/>
            <person name="Gargeya S."/>
            <person name="Fitzgerald M."/>
            <person name="Abouelleil A."/>
            <person name="Alvarado L."/>
            <person name="Chapman S.B."/>
            <person name="Gainer-Dewar J."/>
            <person name="Goldberg J."/>
            <person name="Griggs A."/>
            <person name="Gujja S."/>
            <person name="Hansen M."/>
            <person name="Howarth C."/>
            <person name="Imamovic A."/>
            <person name="Ireland A."/>
            <person name="Larimer J."/>
            <person name="McCowan C."/>
            <person name="Murphy C."/>
            <person name="Pearson M."/>
            <person name="Poon T.W."/>
            <person name="Priest M."/>
            <person name="Roberts A."/>
            <person name="Saif S."/>
            <person name="Shea T."/>
            <person name="Sykes S."/>
            <person name="Wortman J."/>
            <person name="Nusbaum C."/>
            <person name="Birren B."/>
        </authorList>
    </citation>
    <scope>NUCLEOTIDE SEQUENCE [LARGE SCALE GENOMIC DNA]</scope>
    <source>
        <strain evidence="9">APO3</strain>
    </source>
</reference>
<dbReference type="InterPro" id="IPR048857">
    <property type="entry name" value="OTU1_Ubl"/>
</dbReference>
<evidence type="ECO:0000256" key="7">
    <source>
        <dbReference type="SAM" id="MobiDB-lite"/>
    </source>
</evidence>
<keyword evidence="4" id="KW-0833">Ubl conjugation pathway</keyword>
<evidence type="ECO:0000256" key="1">
    <source>
        <dbReference type="ARBA" id="ARBA00000707"/>
    </source>
</evidence>
<dbReference type="OrthoDB" id="333752at2759"/>
<name>W4G3I2_APHAT</name>
<evidence type="ECO:0000256" key="4">
    <source>
        <dbReference type="ARBA" id="ARBA00022786"/>
    </source>
</evidence>
<evidence type="ECO:0000256" key="6">
    <source>
        <dbReference type="ARBA" id="ARBA00022807"/>
    </source>
</evidence>
<dbReference type="VEuPathDB" id="FungiDB:H257_11510"/>
<evidence type="ECO:0000256" key="2">
    <source>
        <dbReference type="ARBA" id="ARBA00012759"/>
    </source>
</evidence>
<evidence type="ECO:0000259" key="8">
    <source>
        <dbReference type="Pfam" id="PF21403"/>
    </source>
</evidence>
<feature type="domain" description="OTU1 Ubl" evidence="8">
    <location>
        <begin position="3"/>
        <end position="54"/>
    </location>
</feature>
<gene>
    <name evidence="9" type="ORF">H257_11510</name>
</gene>
<comment type="catalytic activity">
    <reaction evidence="1">
        <text>Thiol-dependent hydrolysis of ester, thioester, amide, peptide and isopeptide bonds formed by the C-terminal Gly of ubiquitin (a 76-residue protein attached to proteins as an intracellular targeting signal).</text>
        <dbReference type="EC" id="3.4.19.12"/>
    </reaction>
</comment>
<proteinExistence type="predicted"/>
<dbReference type="Pfam" id="PF21403">
    <property type="entry name" value="OTU1_UBXL"/>
    <property type="match status" value="1"/>
</dbReference>
<protein>
    <recommendedName>
        <fullName evidence="2">ubiquitinyl hydrolase 1</fullName>
        <ecNumber evidence="2">3.4.19.12</ecNumber>
    </recommendedName>
</protein>
<keyword evidence="3" id="KW-0645">Protease</keyword>
<dbReference type="Gene3D" id="3.30.40.100">
    <property type="match status" value="1"/>
</dbReference>